<feature type="domain" description="CP-type G" evidence="6">
    <location>
        <begin position="136"/>
        <end position="320"/>
    </location>
</feature>
<keyword evidence="8" id="KW-1185">Reference proteome</keyword>
<gene>
    <name evidence="7" type="primary">nst-1</name>
    <name evidence="7" type="ORF">GWK47_017338</name>
</gene>
<dbReference type="InterPro" id="IPR006073">
    <property type="entry name" value="GTP-bd"/>
</dbReference>
<evidence type="ECO:0000256" key="5">
    <source>
        <dbReference type="SAM" id="MobiDB-lite"/>
    </source>
</evidence>
<accession>A0A8J4XR01</accession>
<keyword evidence="2" id="KW-0547">Nucleotide-binding</keyword>
<feature type="region of interest" description="Disordered" evidence="5">
    <location>
        <begin position="548"/>
        <end position="584"/>
    </location>
</feature>
<sequence length="595" mass="66874">MVLKKKASKRITLKLKYKIQKKVKDHHKKLKREKKKHPEKFRRNTKDPGVPKTLPFYDKVIQEAEAAKEAQARRREEAKMRRREQRDTILTKKREIGNLHELLSTAEARGAEFEAKQTSAGSGGDLLNDRSAKAYYKEFKKVVEAADVVLEVLDARDPAGSRVTQLESAICSQPGKKLVLILNKADLVPRANLEGWLKHLRKEHPTVAFKSSTQTQNSHLSQSTTKIFKSSMDLLKSSRCLGADVLLQLLKNYCRNKDIKTAITVGVVGLPNVGKSSLINSLKRTKSCGVGATPGFTKSMQEVQLDSKIKLLDCPGIVLPGGDASDAAAALRNAVKIENLIDPVTPVDAILQRADKKQLMIHYQLPAFKTTDQFLSVLAKRLGKLKKKGVPNKDTAARKVLYDWNIGLIKYYTQPPVTAETEVGSALVSELSQEFDIDSLAKEEGSMLKALPIHRPSQTMVVASLGPVVEVQDREQRDMEEDSPEEGSDDSDQEEEEEQLLAKEVCVNMESESTSKAEDSTTEKKERWETELPQFDPAITSMKVFQKKMQKKARKENNRNKKRADDLTDAFENFSGLKEPKEPSEDYDFNEFWVV</sequence>
<evidence type="ECO:0000313" key="8">
    <source>
        <dbReference type="Proteomes" id="UP000770661"/>
    </source>
</evidence>
<dbReference type="PROSITE" id="PS51721">
    <property type="entry name" value="G_CP"/>
    <property type="match status" value="1"/>
</dbReference>
<reference evidence="7" key="1">
    <citation type="submission" date="2020-07" db="EMBL/GenBank/DDBJ databases">
        <title>The High-quality genome of the commercially important snow crab, Chionoecetes opilio.</title>
        <authorList>
            <person name="Jeong J.-H."/>
            <person name="Ryu S."/>
        </authorList>
    </citation>
    <scope>NUCLEOTIDE SEQUENCE</scope>
    <source>
        <strain evidence="7">MADBK_172401_WGS</strain>
        <tissue evidence="7">Digestive gland</tissue>
    </source>
</reference>
<feature type="compositionally biased region" description="Basic and acidic residues" evidence="5">
    <location>
        <begin position="555"/>
        <end position="566"/>
    </location>
</feature>
<dbReference type="InterPro" id="IPR030378">
    <property type="entry name" value="G_CP_dom"/>
</dbReference>
<dbReference type="PANTHER" id="PTHR11089">
    <property type="entry name" value="GTP-BINDING PROTEIN-RELATED"/>
    <property type="match status" value="1"/>
</dbReference>
<dbReference type="Proteomes" id="UP000770661">
    <property type="component" value="Unassembled WGS sequence"/>
</dbReference>
<protein>
    <submittedName>
        <fullName evidence="7">Guanine nucleotide-binding protein-like 3</fullName>
    </submittedName>
</protein>
<dbReference type="FunFam" id="3.40.50.300:FF:000493">
    <property type="entry name" value="Guanine nucleotide-binding protein-like 3-like protein"/>
    <property type="match status" value="1"/>
</dbReference>
<keyword evidence="3" id="KW-0342">GTP-binding</keyword>
<dbReference type="Gene3D" id="3.40.50.300">
    <property type="entry name" value="P-loop containing nucleotide triphosphate hydrolases"/>
    <property type="match status" value="1"/>
</dbReference>
<dbReference type="OrthoDB" id="444945at2759"/>
<evidence type="ECO:0000256" key="2">
    <source>
        <dbReference type="ARBA" id="ARBA00022741"/>
    </source>
</evidence>
<dbReference type="Pfam" id="PF08701">
    <property type="entry name" value="GN3L_Grn1"/>
    <property type="match status" value="1"/>
</dbReference>
<evidence type="ECO:0000256" key="4">
    <source>
        <dbReference type="ARBA" id="ARBA00023242"/>
    </source>
</evidence>
<dbReference type="EMBL" id="JACEEZ010021948">
    <property type="protein sequence ID" value="KAG0712941.1"/>
    <property type="molecule type" value="Genomic_DNA"/>
</dbReference>
<comment type="caution">
    <text evidence="7">The sequence shown here is derived from an EMBL/GenBank/DDBJ whole genome shotgun (WGS) entry which is preliminary data.</text>
</comment>
<feature type="region of interest" description="Disordered" evidence="5">
    <location>
        <begin position="22"/>
        <end position="53"/>
    </location>
</feature>
<name>A0A8J4XR01_CHIOP</name>
<feature type="region of interest" description="Disordered" evidence="5">
    <location>
        <begin position="466"/>
        <end position="536"/>
    </location>
</feature>
<dbReference type="InterPro" id="IPR050755">
    <property type="entry name" value="TRAFAC_YlqF/YawG_RiboMat"/>
</dbReference>
<dbReference type="GO" id="GO:0005525">
    <property type="term" value="F:GTP binding"/>
    <property type="evidence" value="ECO:0007669"/>
    <property type="project" value="UniProtKB-KW"/>
</dbReference>
<evidence type="ECO:0000259" key="6">
    <source>
        <dbReference type="PROSITE" id="PS51721"/>
    </source>
</evidence>
<dbReference type="PRINTS" id="PR00326">
    <property type="entry name" value="GTP1OBG"/>
</dbReference>
<keyword evidence="4" id="KW-0539">Nucleus</keyword>
<evidence type="ECO:0000256" key="3">
    <source>
        <dbReference type="ARBA" id="ARBA00023134"/>
    </source>
</evidence>
<dbReference type="CDD" id="cd04178">
    <property type="entry name" value="Nucleostemin_like"/>
    <property type="match status" value="1"/>
</dbReference>
<evidence type="ECO:0000313" key="7">
    <source>
        <dbReference type="EMBL" id="KAG0712941.1"/>
    </source>
</evidence>
<evidence type="ECO:0000256" key="1">
    <source>
        <dbReference type="ARBA" id="ARBA00004123"/>
    </source>
</evidence>
<dbReference type="SUPFAM" id="SSF52540">
    <property type="entry name" value="P-loop containing nucleoside triphosphate hydrolases"/>
    <property type="match status" value="1"/>
</dbReference>
<dbReference type="InterPro" id="IPR014813">
    <property type="entry name" value="Gnl3_N_dom"/>
</dbReference>
<feature type="compositionally biased region" description="Acidic residues" evidence="5">
    <location>
        <begin position="478"/>
        <end position="499"/>
    </location>
</feature>
<dbReference type="InterPro" id="IPR027417">
    <property type="entry name" value="P-loop_NTPase"/>
</dbReference>
<organism evidence="7 8">
    <name type="scientific">Chionoecetes opilio</name>
    <name type="common">Atlantic snow crab</name>
    <name type="synonym">Cancer opilio</name>
    <dbReference type="NCBI Taxonomy" id="41210"/>
    <lineage>
        <taxon>Eukaryota</taxon>
        <taxon>Metazoa</taxon>
        <taxon>Ecdysozoa</taxon>
        <taxon>Arthropoda</taxon>
        <taxon>Crustacea</taxon>
        <taxon>Multicrustacea</taxon>
        <taxon>Malacostraca</taxon>
        <taxon>Eumalacostraca</taxon>
        <taxon>Eucarida</taxon>
        <taxon>Decapoda</taxon>
        <taxon>Pleocyemata</taxon>
        <taxon>Brachyura</taxon>
        <taxon>Eubrachyura</taxon>
        <taxon>Majoidea</taxon>
        <taxon>Majidae</taxon>
        <taxon>Chionoecetes</taxon>
    </lineage>
</organism>
<feature type="compositionally biased region" description="Basic residues" evidence="5">
    <location>
        <begin position="22"/>
        <end position="40"/>
    </location>
</feature>
<dbReference type="PANTHER" id="PTHR11089:SF30">
    <property type="entry name" value="GUANINE NUCLEOTIDE-BINDING PROTEIN-LIKE 3 HOMOLOG"/>
    <property type="match status" value="1"/>
</dbReference>
<comment type="subcellular location">
    <subcellularLocation>
        <location evidence="1">Nucleus</location>
    </subcellularLocation>
</comment>
<feature type="compositionally biased region" description="Basic and acidic residues" evidence="5">
    <location>
        <begin position="513"/>
        <end position="530"/>
    </location>
</feature>
<dbReference type="AlphaFoldDB" id="A0A8J4XR01"/>
<proteinExistence type="predicted"/>
<dbReference type="GO" id="GO:0005730">
    <property type="term" value="C:nucleolus"/>
    <property type="evidence" value="ECO:0007669"/>
    <property type="project" value="UniProtKB-ARBA"/>
</dbReference>
<dbReference type="Pfam" id="PF01926">
    <property type="entry name" value="MMR_HSR1"/>
    <property type="match status" value="1"/>
</dbReference>